<dbReference type="OrthoDB" id="1695362at2759"/>
<dbReference type="GO" id="GO:0046872">
    <property type="term" value="F:metal ion binding"/>
    <property type="evidence" value="ECO:0007669"/>
    <property type="project" value="UniProtKB-KW"/>
</dbReference>
<dbReference type="Proteomes" id="UP000267251">
    <property type="component" value="Unassembled WGS sequence"/>
</dbReference>
<evidence type="ECO:0000256" key="1">
    <source>
        <dbReference type="ARBA" id="ARBA00001936"/>
    </source>
</evidence>
<dbReference type="InterPro" id="IPR015797">
    <property type="entry name" value="NUDIX_hydrolase-like_dom_sf"/>
</dbReference>
<evidence type="ECO:0000256" key="5">
    <source>
        <dbReference type="ARBA" id="ARBA00022842"/>
    </source>
</evidence>
<feature type="domain" description="Nudix hydrolase" evidence="7">
    <location>
        <begin position="18"/>
        <end position="190"/>
    </location>
</feature>
<organism evidence="8 9">
    <name type="scientific">Piptocephalis cylindrospora</name>
    <dbReference type="NCBI Taxonomy" id="1907219"/>
    <lineage>
        <taxon>Eukaryota</taxon>
        <taxon>Fungi</taxon>
        <taxon>Fungi incertae sedis</taxon>
        <taxon>Zoopagomycota</taxon>
        <taxon>Zoopagomycotina</taxon>
        <taxon>Zoopagomycetes</taxon>
        <taxon>Zoopagales</taxon>
        <taxon>Piptocephalidaceae</taxon>
        <taxon>Piptocephalis</taxon>
    </lineage>
</organism>
<reference evidence="9" key="1">
    <citation type="journal article" date="2018" name="Nat. Microbiol.">
        <title>Leveraging single-cell genomics to expand the fungal tree of life.</title>
        <authorList>
            <person name="Ahrendt S.R."/>
            <person name="Quandt C.A."/>
            <person name="Ciobanu D."/>
            <person name="Clum A."/>
            <person name="Salamov A."/>
            <person name="Andreopoulos B."/>
            <person name="Cheng J.F."/>
            <person name="Woyke T."/>
            <person name="Pelin A."/>
            <person name="Henrissat B."/>
            <person name="Reynolds N.K."/>
            <person name="Benny G.L."/>
            <person name="Smith M.E."/>
            <person name="James T.Y."/>
            <person name="Grigoriev I.V."/>
        </authorList>
    </citation>
    <scope>NUCLEOTIDE SEQUENCE [LARGE SCALE GENOMIC DNA]</scope>
</reference>
<sequence length="234" mass="26045">MTFREIGTRITPDAPVHPIRTAASAIILRPLPGRGGTTEHTQGDVSEDYQVLLLERGTQGSFAQHHVFPGGVIDTSDEDKEWRKRLDKKSAEQVGGIRDKELSLRICAARETFEESTLLLAETLGNKKDMVGDTKVCHEVPEGVAWSGDAKDKESNWEKQEITTRLWLTPSQALHGTKSLKLAVPQYLILRLLQTLPRLRDAQVWFREAEGSLEEALPVDQRTTQGALVEGQGE</sequence>
<dbReference type="PANTHER" id="PTHR12318">
    <property type="entry name" value="TESTOSTERONE-REGULATED PROTEIN RP2"/>
    <property type="match status" value="1"/>
</dbReference>
<dbReference type="PROSITE" id="PS51462">
    <property type="entry name" value="NUDIX"/>
    <property type="match status" value="1"/>
</dbReference>
<dbReference type="InterPro" id="IPR000086">
    <property type="entry name" value="NUDIX_hydrolase_dom"/>
</dbReference>
<proteinExistence type="predicted"/>
<dbReference type="AlphaFoldDB" id="A0A4P9YAA8"/>
<dbReference type="GO" id="GO:0016818">
    <property type="term" value="F:hydrolase activity, acting on acid anhydrides, in phosphorus-containing anhydrides"/>
    <property type="evidence" value="ECO:0007669"/>
    <property type="project" value="InterPro"/>
</dbReference>
<evidence type="ECO:0000256" key="4">
    <source>
        <dbReference type="ARBA" id="ARBA00022801"/>
    </source>
</evidence>
<comment type="cofactor">
    <cofactor evidence="2">
        <name>Mg(2+)</name>
        <dbReference type="ChEBI" id="CHEBI:18420"/>
    </cofactor>
</comment>
<protein>
    <recommendedName>
        <fullName evidence="7">Nudix hydrolase domain-containing protein</fullName>
    </recommendedName>
</protein>
<dbReference type="PANTHER" id="PTHR12318:SF0">
    <property type="entry name" value="ACYL-COENZYME A DIPHOSPHATASE NUDT19"/>
    <property type="match status" value="1"/>
</dbReference>
<dbReference type="EMBL" id="KZ987767">
    <property type="protein sequence ID" value="RKP15000.1"/>
    <property type="molecule type" value="Genomic_DNA"/>
</dbReference>
<keyword evidence="6" id="KW-0464">Manganese</keyword>
<evidence type="ECO:0000256" key="2">
    <source>
        <dbReference type="ARBA" id="ARBA00001946"/>
    </source>
</evidence>
<accession>A0A4P9YAA8</accession>
<keyword evidence="5" id="KW-0460">Magnesium</keyword>
<comment type="cofactor">
    <cofactor evidence="1">
        <name>Mn(2+)</name>
        <dbReference type="ChEBI" id="CHEBI:29035"/>
    </cofactor>
</comment>
<evidence type="ECO:0000313" key="8">
    <source>
        <dbReference type="EMBL" id="RKP15000.1"/>
    </source>
</evidence>
<keyword evidence="3" id="KW-0479">Metal-binding</keyword>
<name>A0A4P9YAA8_9FUNG</name>
<dbReference type="Gene3D" id="3.90.79.10">
    <property type="entry name" value="Nucleoside Triphosphate Pyrophosphohydrolase"/>
    <property type="match status" value="1"/>
</dbReference>
<evidence type="ECO:0000256" key="3">
    <source>
        <dbReference type="ARBA" id="ARBA00022723"/>
    </source>
</evidence>
<gene>
    <name evidence="8" type="ORF">BJ684DRAFT_14704</name>
</gene>
<keyword evidence="9" id="KW-1185">Reference proteome</keyword>
<dbReference type="SUPFAM" id="SSF55811">
    <property type="entry name" value="Nudix"/>
    <property type="match status" value="1"/>
</dbReference>
<evidence type="ECO:0000313" key="9">
    <source>
        <dbReference type="Proteomes" id="UP000267251"/>
    </source>
</evidence>
<keyword evidence="4" id="KW-0378">Hydrolase</keyword>
<evidence type="ECO:0000256" key="6">
    <source>
        <dbReference type="ARBA" id="ARBA00023211"/>
    </source>
</evidence>
<dbReference type="InterPro" id="IPR039121">
    <property type="entry name" value="NUDT19"/>
</dbReference>
<evidence type="ECO:0000259" key="7">
    <source>
        <dbReference type="PROSITE" id="PS51462"/>
    </source>
</evidence>
<dbReference type="GO" id="GO:0005739">
    <property type="term" value="C:mitochondrion"/>
    <property type="evidence" value="ECO:0007669"/>
    <property type="project" value="TreeGrafter"/>
</dbReference>